<dbReference type="Proteomes" id="UP000233837">
    <property type="component" value="Unassembled WGS sequence"/>
</dbReference>
<dbReference type="PANTHER" id="PTHR31307">
    <property type="entry name" value="TRIHELIX TRANSCRIPTION FACTOR ASIL2"/>
    <property type="match status" value="1"/>
</dbReference>
<dbReference type="SMART" id="SM00595">
    <property type="entry name" value="MADF"/>
    <property type="match status" value="1"/>
</dbReference>
<keyword evidence="4" id="KW-1185">Reference proteome</keyword>
<evidence type="ECO:0000313" key="4">
    <source>
        <dbReference type="Proteomes" id="UP000233837"/>
    </source>
</evidence>
<evidence type="ECO:0000313" key="3">
    <source>
        <dbReference type="EMBL" id="PKU81577.1"/>
    </source>
</evidence>
<dbReference type="PANTHER" id="PTHR31307:SF49">
    <property type="entry name" value="ALCOHOL DEHYDROGENASE TRANSCRIPTION FACTOR MYB_SANT-LIKE FAMILY PROTEIN"/>
    <property type="match status" value="1"/>
</dbReference>
<dbReference type="AlphaFoldDB" id="A0A2I0X118"/>
<feature type="region of interest" description="Disordered" evidence="1">
    <location>
        <begin position="126"/>
        <end position="154"/>
    </location>
</feature>
<dbReference type="Pfam" id="PF13837">
    <property type="entry name" value="Myb_DNA-bind_4"/>
    <property type="match status" value="1"/>
</dbReference>
<reference evidence="3 4" key="1">
    <citation type="journal article" date="2016" name="Sci. Rep.">
        <title>The Dendrobium catenatum Lindl. genome sequence provides insights into polysaccharide synthase, floral development and adaptive evolution.</title>
        <authorList>
            <person name="Zhang G.Q."/>
            <person name="Xu Q."/>
            <person name="Bian C."/>
            <person name="Tsai W.C."/>
            <person name="Yeh C.M."/>
            <person name="Liu K.W."/>
            <person name="Yoshida K."/>
            <person name="Zhang L.S."/>
            <person name="Chang S.B."/>
            <person name="Chen F."/>
            <person name="Shi Y."/>
            <person name="Su Y.Y."/>
            <person name="Zhang Y.Q."/>
            <person name="Chen L.J."/>
            <person name="Yin Y."/>
            <person name="Lin M."/>
            <person name="Huang H."/>
            <person name="Deng H."/>
            <person name="Wang Z.W."/>
            <person name="Zhu S.L."/>
            <person name="Zhao X."/>
            <person name="Deng C."/>
            <person name="Niu S.C."/>
            <person name="Huang J."/>
            <person name="Wang M."/>
            <person name="Liu G.H."/>
            <person name="Yang H.J."/>
            <person name="Xiao X.J."/>
            <person name="Hsiao Y.Y."/>
            <person name="Wu W.L."/>
            <person name="Chen Y.Y."/>
            <person name="Mitsuda N."/>
            <person name="Ohme-Takagi M."/>
            <person name="Luo Y.B."/>
            <person name="Van de Peer Y."/>
            <person name="Liu Z.J."/>
        </authorList>
    </citation>
    <scope>NUCLEOTIDE SEQUENCE [LARGE SCALE GENOMIC DNA]</scope>
    <source>
        <tissue evidence="3">The whole plant</tissue>
    </source>
</reference>
<dbReference type="Gene3D" id="1.10.10.60">
    <property type="entry name" value="Homeodomain-like"/>
    <property type="match status" value="1"/>
</dbReference>
<reference evidence="3 4" key="2">
    <citation type="journal article" date="2017" name="Nature">
        <title>The Apostasia genome and the evolution of orchids.</title>
        <authorList>
            <person name="Zhang G.Q."/>
            <person name="Liu K.W."/>
            <person name="Li Z."/>
            <person name="Lohaus R."/>
            <person name="Hsiao Y.Y."/>
            <person name="Niu S.C."/>
            <person name="Wang J.Y."/>
            <person name="Lin Y.C."/>
            <person name="Xu Q."/>
            <person name="Chen L.J."/>
            <person name="Yoshida K."/>
            <person name="Fujiwara S."/>
            <person name="Wang Z.W."/>
            <person name="Zhang Y.Q."/>
            <person name="Mitsuda N."/>
            <person name="Wang M."/>
            <person name="Liu G.H."/>
            <person name="Pecoraro L."/>
            <person name="Huang H.X."/>
            <person name="Xiao X.J."/>
            <person name="Lin M."/>
            <person name="Wu X.Y."/>
            <person name="Wu W.L."/>
            <person name="Chen Y.Y."/>
            <person name="Chang S.B."/>
            <person name="Sakamoto S."/>
            <person name="Ohme-Takagi M."/>
            <person name="Yagi M."/>
            <person name="Zeng S.J."/>
            <person name="Shen C.Y."/>
            <person name="Yeh C.M."/>
            <person name="Luo Y.B."/>
            <person name="Tsai W.C."/>
            <person name="Van de Peer Y."/>
            <person name="Liu Z.J."/>
        </authorList>
    </citation>
    <scope>NUCLEOTIDE SEQUENCE [LARGE SCALE GENOMIC DNA]</scope>
    <source>
        <tissue evidence="3">The whole plant</tissue>
    </source>
</reference>
<gene>
    <name evidence="3" type="ORF">MA16_Dca007684</name>
</gene>
<protein>
    <recommendedName>
        <fullName evidence="2">Myb/SANT-like DNA-binding domain-containing protein</fullName>
    </recommendedName>
</protein>
<dbReference type="EMBL" id="KZ502235">
    <property type="protein sequence ID" value="PKU81577.1"/>
    <property type="molecule type" value="Genomic_DNA"/>
</dbReference>
<name>A0A2I0X118_9ASPA</name>
<dbReference type="OrthoDB" id="1901794at2759"/>
<sequence length="278" mass="31629">MAFSSQQTSAAAAGEYSPASLPSRPGFPPPCWSHDETLSLIESYRDKWHSLRCGNLRAADWGEVAADVSRRCSHLPFATPKTSVQCRHKVEKLRKRFRSERLRSGNLRRSSPWPFFHIMESLYHRPHSDSDSGTAGNTRSSDHRRMPNGGQGLQFTIPKALRSKIVNPCSGGGRVSKSSMQEIRRRVEMTRIEERERKKEREGDAVGDMIAALRKLGDGYMRMERMKMDMARETERFRMEMELKRTEAMLDLHSQIVDAFAKRFAGSVNKKAKLSPSA</sequence>
<feature type="compositionally biased region" description="Low complexity" evidence="1">
    <location>
        <begin position="1"/>
        <end position="13"/>
    </location>
</feature>
<evidence type="ECO:0000259" key="2">
    <source>
        <dbReference type="Pfam" id="PF13837"/>
    </source>
</evidence>
<dbReference type="FunFam" id="1.10.10.60:FF:000152">
    <property type="entry name" value="Trihelix transcription factor ASIL2"/>
    <property type="match status" value="1"/>
</dbReference>
<feature type="region of interest" description="Disordered" evidence="1">
    <location>
        <begin position="1"/>
        <end position="22"/>
    </location>
</feature>
<accession>A0A2I0X118</accession>
<organism evidence="3 4">
    <name type="scientific">Dendrobium catenatum</name>
    <dbReference type="NCBI Taxonomy" id="906689"/>
    <lineage>
        <taxon>Eukaryota</taxon>
        <taxon>Viridiplantae</taxon>
        <taxon>Streptophyta</taxon>
        <taxon>Embryophyta</taxon>
        <taxon>Tracheophyta</taxon>
        <taxon>Spermatophyta</taxon>
        <taxon>Magnoliopsida</taxon>
        <taxon>Liliopsida</taxon>
        <taxon>Asparagales</taxon>
        <taxon>Orchidaceae</taxon>
        <taxon>Epidendroideae</taxon>
        <taxon>Malaxideae</taxon>
        <taxon>Dendrobiinae</taxon>
        <taxon>Dendrobium</taxon>
    </lineage>
</organism>
<feature type="domain" description="Myb/SANT-like DNA-binding" evidence="2">
    <location>
        <begin position="30"/>
        <end position="122"/>
    </location>
</feature>
<dbReference type="InterPro" id="IPR044823">
    <property type="entry name" value="ASIL1/2-like"/>
</dbReference>
<proteinExistence type="predicted"/>
<dbReference type="InterPro" id="IPR044822">
    <property type="entry name" value="Myb_DNA-bind_4"/>
</dbReference>
<evidence type="ECO:0000256" key="1">
    <source>
        <dbReference type="SAM" id="MobiDB-lite"/>
    </source>
</evidence>